<keyword evidence="2" id="KW-0645">Protease</keyword>
<dbReference type="HOGENOM" id="CLU_011289_1_0_1"/>
<evidence type="ECO:0000313" key="2">
    <source>
        <dbReference type="EMBL" id="EAR90034.2"/>
    </source>
</evidence>
<keyword evidence="2" id="KW-0378">Hydrolase</keyword>
<organism evidence="2 3">
    <name type="scientific">Tetrahymena thermophila (strain SB210)</name>
    <dbReference type="NCBI Taxonomy" id="312017"/>
    <lineage>
        <taxon>Eukaryota</taxon>
        <taxon>Sar</taxon>
        <taxon>Alveolata</taxon>
        <taxon>Ciliophora</taxon>
        <taxon>Intramacronucleata</taxon>
        <taxon>Oligohymenophorea</taxon>
        <taxon>Hymenostomatida</taxon>
        <taxon>Tetrahymenina</taxon>
        <taxon>Tetrahymenidae</taxon>
        <taxon>Tetrahymena</taxon>
    </lineage>
</organism>
<dbReference type="AlphaFoldDB" id="Q22XP5"/>
<dbReference type="GeneID" id="7826075"/>
<evidence type="ECO:0000313" key="3">
    <source>
        <dbReference type="Proteomes" id="UP000009168"/>
    </source>
</evidence>
<dbReference type="GO" id="GO:0004180">
    <property type="term" value="F:carboxypeptidase activity"/>
    <property type="evidence" value="ECO:0007669"/>
    <property type="project" value="UniProtKB-KW"/>
</dbReference>
<dbReference type="RefSeq" id="XP_001010279.2">
    <property type="nucleotide sequence ID" value="XM_001010279.2"/>
</dbReference>
<accession>Q22XP5</accession>
<keyword evidence="3" id="KW-1185">Reference proteome</keyword>
<feature type="coiled-coil region" evidence="1">
    <location>
        <begin position="175"/>
        <end position="202"/>
    </location>
</feature>
<dbReference type="EMBL" id="GG662805">
    <property type="protein sequence ID" value="EAR90034.2"/>
    <property type="molecule type" value="Genomic_DNA"/>
</dbReference>
<keyword evidence="2" id="KW-0121">Carboxypeptidase</keyword>
<dbReference type="KEGG" id="tet:TTHERM_01018310"/>
<gene>
    <name evidence="2" type="ORF">TTHERM_01018310</name>
</gene>
<dbReference type="Proteomes" id="UP000009168">
    <property type="component" value="Unassembled WGS sequence"/>
</dbReference>
<sequence length="459" mass="54004">MDKITTQNLKCTKHSNKDFQFVQINDVISQSSSKKPLFYCSSCINDDFEFKAINYLLIDQIIQETDSKIIPKWPPVNDYHIIQDLIEFTSNQSQCDYVKQITDFFNQFKEEILAKIDIIQKNMINEALKYPNHSQVIERYQEISKISEFKQLLNNNNNQETSIIEENLTLFREFISQIESQKDQNTEQLQNLLSQANFLEKNFNLNRPNIMKQQIFACIDNISFFKNDLSQDMINKNSENNQQANINNQNNNRAQKMSAELIMKLVSNKSNFCSDQFLKELEQVLQGLNHLLQEYNFKIIHTENKKAIDFSKISEEKLNQIEDYVKHQILLTNQFLYENEKIQNENFEKDSQLEIGLISNSNLVQQNKGLFDRSSTINKKLKGDQFKVSKDNMIELRVCLKDQILEVVDYPNYQYKLGLDDTYKENLTKIEDLKFYLGLKDSGIKIVLKEAQIVNEFKN</sequence>
<reference evidence="3" key="1">
    <citation type="journal article" date="2006" name="PLoS Biol.">
        <title>Macronuclear genome sequence of the ciliate Tetrahymena thermophila, a model eukaryote.</title>
        <authorList>
            <person name="Eisen J.A."/>
            <person name="Coyne R.S."/>
            <person name="Wu M."/>
            <person name="Wu D."/>
            <person name="Thiagarajan M."/>
            <person name="Wortman J.R."/>
            <person name="Badger J.H."/>
            <person name="Ren Q."/>
            <person name="Amedeo P."/>
            <person name="Jones K.M."/>
            <person name="Tallon L.J."/>
            <person name="Delcher A.L."/>
            <person name="Salzberg S.L."/>
            <person name="Silva J.C."/>
            <person name="Haas B.J."/>
            <person name="Majoros W.H."/>
            <person name="Farzad M."/>
            <person name="Carlton J.M."/>
            <person name="Smith R.K. Jr."/>
            <person name="Garg J."/>
            <person name="Pearlman R.E."/>
            <person name="Karrer K.M."/>
            <person name="Sun L."/>
            <person name="Manning G."/>
            <person name="Elde N.C."/>
            <person name="Turkewitz A.P."/>
            <person name="Asai D.J."/>
            <person name="Wilkes D.E."/>
            <person name="Wang Y."/>
            <person name="Cai H."/>
            <person name="Collins K."/>
            <person name="Stewart B.A."/>
            <person name="Lee S.R."/>
            <person name="Wilamowska K."/>
            <person name="Weinberg Z."/>
            <person name="Ruzzo W.L."/>
            <person name="Wloga D."/>
            <person name="Gaertig J."/>
            <person name="Frankel J."/>
            <person name="Tsao C.-C."/>
            <person name="Gorovsky M.A."/>
            <person name="Keeling P.J."/>
            <person name="Waller R.F."/>
            <person name="Patron N.J."/>
            <person name="Cherry J.M."/>
            <person name="Stover N.A."/>
            <person name="Krieger C.J."/>
            <person name="del Toro C."/>
            <person name="Ryder H.F."/>
            <person name="Williamson S.C."/>
            <person name="Barbeau R.A."/>
            <person name="Hamilton E.P."/>
            <person name="Orias E."/>
        </authorList>
    </citation>
    <scope>NUCLEOTIDE SEQUENCE [LARGE SCALE GENOMIC DNA]</scope>
    <source>
        <strain evidence="3">SB210</strain>
    </source>
</reference>
<dbReference type="InParanoid" id="Q22XP5"/>
<proteinExistence type="predicted"/>
<name>Q22XP5_TETTS</name>
<evidence type="ECO:0000256" key="1">
    <source>
        <dbReference type="SAM" id="Coils"/>
    </source>
</evidence>
<keyword evidence="1" id="KW-0175">Coiled coil</keyword>
<protein>
    <submittedName>
        <fullName evidence="2">Zinc carboxypeptidase family protein</fullName>
    </submittedName>
</protein>